<dbReference type="Pfam" id="PF08843">
    <property type="entry name" value="AbiEii"/>
    <property type="match status" value="1"/>
</dbReference>
<evidence type="ECO:0000313" key="2">
    <source>
        <dbReference type="Proteomes" id="UP000255317"/>
    </source>
</evidence>
<dbReference type="Proteomes" id="UP000255317">
    <property type="component" value="Unassembled WGS sequence"/>
</dbReference>
<dbReference type="InterPro" id="IPR014942">
    <property type="entry name" value="AbiEii"/>
</dbReference>
<gene>
    <name evidence="1" type="ORF">C8D94_102562</name>
</gene>
<proteinExistence type="predicted"/>
<protein>
    <submittedName>
        <fullName evidence="1">Nucleotidyltransferase AbiEii toxin of type IV toxin-antitoxin system</fullName>
    </submittedName>
</protein>
<dbReference type="GO" id="GO:0016740">
    <property type="term" value="F:transferase activity"/>
    <property type="evidence" value="ECO:0007669"/>
    <property type="project" value="UniProtKB-KW"/>
</dbReference>
<keyword evidence="1" id="KW-0808">Transferase</keyword>
<dbReference type="EMBL" id="QRAO01000002">
    <property type="protein sequence ID" value="RDK87375.1"/>
    <property type="molecule type" value="Genomic_DNA"/>
</dbReference>
<dbReference type="AlphaFoldDB" id="A0A370QG84"/>
<keyword evidence="2" id="KW-1185">Reference proteome</keyword>
<accession>A0A370QG84</accession>
<name>A0A370QG84_9FLAO</name>
<dbReference type="RefSeq" id="WP_115123553.1">
    <property type="nucleotide sequence ID" value="NZ_QRAO01000002.1"/>
</dbReference>
<dbReference type="OrthoDB" id="9796281at2"/>
<organism evidence="1 2">
    <name type="scientific">Marinirhabdus gelatinilytica</name>
    <dbReference type="NCBI Taxonomy" id="1703343"/>
    <lineage>
        <taxon>Bacteria</taxon>
        <taxon>Pseudomonadati</taxon>
        <taxon>Bacteroidota</taxon>
        <taxon>Flavobacteriia</taxon>
        <taxon>Flavobacteriales</taxon>
        <taxon>Flavobacteriaceae</taxon>
    </lineage>
</organism>
<comment type="caution">
    <text evidence="1">The sequence shown here is derived from an EMBL/GenBank/DDBJ whole genome shotgun (WGS) entry which is preliminary data.</text>
</comment>
<sequence length="252" mass="28890">MSTVSQVLITTIKELQALPSLSQFSLAGGTNLAIRFGHRESQDVDLFCPEIVGIKHLEQIEQEAIAFFGKKNVTGIDYPAGKESEQHTFLRFWVTKSCGTMIKVEIIQNMKMMDDIEIIDDIRLVTTRDIGLFKLISGSSRAANKDIYDLDFITEKVDLVELFEGLKAKKEKFNQKEHQNIFDLDDEGCPTQDLYLLLKFDGKVSQSKMKPMHSNDNILIPKDGKSWISSKISWRMKVRRLFRHLGIEFKSR</sequence>
<reference evidence="1 2" key="1">
    <citation type="submission" date="2018-07" db="EMBL/GenBank/DDBJ databases">
        <title>Genomic Encyclopedia of Type Strains, Phase IV (KMG-IV): sequencing the most valuable type-strain genomes for metagenomic binning, comparative biology and taxonomic classification.</title>
        <authorList>
            <person name="Goeker M."/>
        </authorList>
    </citation>
    <scope>NUCLEOTIDE SEQUENCE [LARGE SCALE GENOMIC DNA]</scope>
    <source>
        <strain evidence="1 2">DSM 101478</strain>
    </source>
</reference>
<evidence type="ECO:0000313" key="1">
    <source>
        <dbReference type="EMBL" id="RDK87375.1"/>
    </source>
</evidence>